<keyword evidence="3" id="KW-1185">Reference proteome</keyword>
<accession>A0A558DHQ2</accession>
<feature type="compositionally biased region" description="Polar residues" evidence="1">
    <location>
        <begin position="103"/>
        <end position="118"/>
    </location>
</feature>
<feature type="non-terminal residue" evidence="2">
    <location>
        <position position="1"/>
    </location>
</feature>
<evidence type="ECO:0000313" key="2">
    <source>
        <dbReference type="EMBL" id="TVT60551.1"/>
    </source>
</evidence>
<evidence type="ECO:0000256" key="1">
    <source>
        <dbReference type="SAM" id="MobiDB-lite"/>
    </source>
</evidence>
<reference evidence="2 3" key="2">
    <citation type="submission" date="2019-08" db="EMBL/GenBank/DDBJ databases">
        <title>Amycolatopsis acidicola sp. nov., isolated from peat swamp forest soil.</title>
        <authorList>
            <person name="Srisuk N."/>
        </authorList>
    </citation>
    <scope>NUCLEOTIDE SEQUENCE [LARGE SCALE GENOMIC DNA]</scope>
    <source>
        <strain evidence="2 3">TBRC 6029</strain>
    </source>
</reference>
<organism evidence="2 3">
    <name type="scientific">Amycolatopsis rhizosphaerae</name>
    <dbReference type="NCBI Taxonomy" id="2053003"/>
    <lineage>
        <taxon>Bacteria</taxon>
        <taxon>Bacillati</taxon>
        <taxon>Actinomycetota</taxon>
        <taxon>Actinomycetes</taxon>
        <taxon>Pseudonocardiales</taxon>
        <taxon>Pseudonocardiaceae</taxon>
        <taxon>Amycolatopsis</taxon>
    </lineage>
</organism>
<evidence type="ECO:0000313" key="3">
    <source>
        <dbReference type="Proteomes" id="UP000320011"/>
    </source>
</evidence>
<dbReference type="Proteomes" id="UP000320011">
    <property type="component" value="Unassembled WGS sequence"/>
</dbReference>
<proteinExistence type="predicted"/>
<comment type="caution">
    <text evidence="2">The sequence shown here is derived from an EMBL/GenBank/DDBJ whole genome shotgun (WGS) entry which is preliminary data.</text>
</comment>
<name>A0A558DHQ2_9PSEU</name>
<reference evidence="2 3" key="1">
    <citation type="submission" date="2019-07" db="EMBL/GenBank/DDBJ databases">
        <authorList>
            <person name="Duangmal K."/>
            <person name="Teo W.F.A."/>
        </authorList>
    </citation>
    <scope>NUCLEOTIDE SEQUENCE [LARGE SCALE GENOMIC DNA]</scope>
    <source>
        <strain evidence="2 3">TBRC 6029</strain>
    </source>
</reference>
<protein>
    <submittedName>
        <fullName evidence="2">Protein phosphatase</fullName>
    </submittedName>
</protein>
<dbReference type="EMBL" id="VJWX01000021">
    <property type="protein sequence ID" value="TVT60551.1"/>
    <property type="molecule type" value="Genomic_DNA"/>
</dbReference>
<feature type="region of interest" description="Disordered" evidence="1">
    <location>
        <begin position="103"/>
        <end position="137"/>
    </location>
</feature>
<dbReference type="AlphaFoldDB" id="A0A558DHQ2"/>
<sequence>RQRQMGIRDRRYFVLSQYYVGEGSANEVAIFRGVPGSVLGIQLHQQAEGSCPPGGSMCDVLTVPQLQQDAQNAVRNGVKKDSLQAARDYINNFLRYKTLKDCTSQQTGGDQQPTSASAGAQAGRDCSTTSLLPGGGG</sequence>
<gene>
    <name evidence="2" type="ORF">FNH05_04045</name>
</gene>